<sequence length="111" mass="13026">MAEILDVLGWVSEKSSHLHLTPLTKMNMITKNFHQTKEVALDYHLSCSDLAAVQAFQEYKIDNYLLGILKAKRLFLLHFRRKLADTLNFVQQNECCETRSTKQLLQEDQEW</sequence>
<organism evidence="1 2">
    <name type="scientific">Leptidea sinapis</name>
    <dbReference type="NCBI Taxonomy" id="189913"/>
    <lineage>
        <taxon>Eukaryota</taxon>
        <taxon>Metazoa</taxon>
        <taxon>Ecdysozoa</taxon>
        <taxon>Arthropoda</taxon>
        <taxon>Hexapoda</taxon>
        <taxon>Insecta</taxon>
        <taxon>Pterygota</taxon>
        <taxon>Neoptera</taxon>
        <taxon>Endopterygota</taxon>
        <taxon>Lepidoptera</taxon>
        <taxon>Glossata</taxon>
        <taxon>Ditrysia</taxon>
        <taxon>Papilionoidea</taxon>
        <taxon>Pieridae</taxon>
        <taxon>Dismorphiinae</taxon>
        <taxon>Leptidea</taxon>
    </lineage>
</organism>
<dbReference type="Proteomes" id="UP000324832">
    <property type="component" value="Unassembled WGS sequence"/>
</dbReference>
<name>A0A5E4QDF7_9NEOP</name>
<evidence type="ECO:0000313" key="1">
    <source>
        <dbReference type="EMBL" id="VVC96269.1"/>
    </source>
</evidence>
<accession>A0A5E4QDF7</accession>
<protein>
    <submittedName>
        <fullName evidence="1">Uncharacterized protein</fullName>
    </submittedName>
</protein>
<keyword evidence="2" id="KW-1185">Reference proteome</keyword>
<reference evidence="1 2" key="1">
    <citation type="submission" date="2017-07" db="EMBL/GenBank/DDBJ databases">
        <authorList>
            <person name="Talla V."/>
            <person name="Backstrom N."/>
        </authorList>
    </citation>
    <scope>NUCLEOTIDE SEQUENCE [LARGE SCALE GENOMIC DNA]</scope>
</reference>
<dbReference type="AlphaFoldDB" id="A0A5E4QDF7"/>
<dbReference type="EMBL" id="FZQP02002647">
    <property type="protein sequence ID" value="VVC96269.1"/>
    <property type="molecule type" value="Genomic_DNA"/>
</dbReference>
<proteinExistence type="predicted"/>
<evidence type="ECO:0000313" key="2">
    <source>
        <dbReference type="Proteomes" id="UP000324832"/>
    </source>
</evidence>
<gene>
    <name evidence="1" type="ORF">LSINAPIS_LOCUS7809</name>
</gene>